<reference evidence="4 5" key="1">
    <citation type="journal article" date="2013" name="Genome Announc.">
        <title>Draft Genome Sequence of Gallibacterium anatis bv. haemolytica 12656-12 Liver, an Isolate Obtained from the Liver of a Septicemic Chicken.</title>
        <authorList>
            <person name="Kudirkiene E."/>
            <person name="Christensen H."/>
            <person name="Bojesen A.M."/>
        </authorList>
    </citation>
    <scope>NUCLEOTIDE SEQUENCE [LARGE SCALE GENOMIC DNA]</scope>
    <source>
        <strain evidence="4">12656/12</strain>
    </source>
</reference>
<accession>U1I7S8</accession>
<organism evidence="4 5">
    <name type="scientific">Gallibacterium anatis 12656/12</name>
    <dbReference type="NCBI Taxonomy" id="1195244"/>
    <lineage>
        <taxon>Bacteria</taxon>
        <taxon>Pseudomonadati</taxon>
        <taxon>Pseudomonadota</taxon>
        <taxon>Gammaproteobacteria</taxon>
        <taxon>Pasteurellales</taxon>
        <taxon>Pasteurellaceae</taxon>
        <taxon>Gallibacterium</taxon>
    </lineage>
</organism>
<dbReference type="EMBL" id="AVOX01000004">
    <property type="protein sequence ID" value="ERF79480.1"/>
    <property type="molecule type" value="Genomic_DNA"/>
</dbReference>
<gene>
    <name evidence="4" type="ORF">N561_00715</name>
</gene>
<sequence length="1115" mass="121418">MAGSLGNLNIQLSLEAVKFQQTLERSSRDTQRFVKQFQVNFANAQQKAKQFSERTTNYLNNIEQAAKNINSTTKWSFHFDNFSRIAGLANQFVKTADSYTELQNRMRLVTESTVQMVAATESVFDIALKTNQSLNATSEVYQRFAKNAKQLGLSQAEVASLTETVSKAVAMSGASAASAEAALMQFGQAMASGELRGEELNSVMEQTPGLADAIAKGLGITTAELKAMGKAGELAIPKVIEALKKAKDSVDSDFEKRVITVSQAFTNLETHMVKTIGELDKANGITGMFAKSIDFAANNLDSLIKVTGAFVAAGAVAYIGRYANGMLVSAYNTAKNTREHYSSVKATYDNIRAKRLEMQTMQAVLAEQYKAAQSERTQFALREQMKVQSQQIIALAKQEAQAKRELSVANSLVTKASGVLKGALGLLGGPTGAAMLAGSALFYFSMQAKEAQQKALDTASANERLRESYDGLSASALSLKIADQLKDLENYEKQITSVEAEISEIQTTHWQFGLELSEKSKKDLDLLRDKLQQIKENQDIDFSVLKNQVIQLGVLFLQSGKSTEDFARKLKLMGVDSKLINEALAELPNKLKNTTKETKTAEQAVLDLKKAQEALTKKSDDLRTKLEVLRLKNQGHAKASFVLAGLYDVLGEKGAKYSEVLNAIARGDVAAAESAAKAINLSAEQLKTMLAMGKEIGQLFSSDQETQTLEKELKVKAKGTKTDYVKQYTDQLTEMQNRIAQLRADTEDIKLFGEPSQYQEFNKLQQDITANAEKYAAYGVEGVAKLKEMAHQIDSETQKKAIAQFGINNNQQLNAMEFELSLLGKTRKEQDLIQYNHQLDLEAARLKIGMSKENATQLDAEIIKLKARRAEIERQKALAQSNPLLGLQDGIVKFGEAANNVMANVSQITQNALGGMSDALTNFVLTGKANFRDLAQSIIKDIAQMTMRMLIFKAVSSAFGLFSGGGKVGAAGGYDAFGQLLYKGGLAGFDVGGFTGLGGKYTPAGIVHKGEYVITKEATSRLGVDYLDFLNYGTRRGFANGGGVAVPKVPVVKSKTQNANVSIKVINNGEPVDAKVIQKQQGDQLQVTVELMRQIAKQEANNMLQTNFRAGGAFA</sequence>
<feature type="coiled-coil region" evidence="1">
    <location>
        <begin position="855"/>
        <end position="882"/>
    </location>
</feature>
<dbReference type="RefSeq" id="WP_021460838.1">
    <property type="nucleotide sequence ID" value="NZ_AVOX01000004.1"/>
</dbReference>
<feature type="domain" description="Bacteriophage tail tape measure C-terminal" evidence="2">
    <location>
        <begin position="885"/>
        <end position="955"/>
    </location>
</feature>
<evidence type="ECO:0000259" key="3">
    <source>
        <dbReference type="Pfam" id="PF20155"/>
    </source>
</evidence>
<evidence type="ECO:0000256" key="1">
    <source>
        <dbReference type="SAM" id="Coils"/>
    </source>
</evidence>
<dbReference type="Pfam" id="PF09718">
    <property type="entry name" value="Tape_meas_lam_C"/>
    <property type="match status" value="1"/>
</dbReference>
<dbReference type="Pfam" id="PF20155">
    <property type="entry name" value="TMP_3"/>
    <property type="match status" value="1"/>
</dbReference>
<evidence type="ECO:0000313" key="5">
    <source>
        <dbReference type="Proteomes" id="UP000016529"/>
    </source>
</evidence>
<keyword evidence="1" id="KW-0175">Coiled coil</keyword>
<dbReference type="Proteomes" id="UP000016529">
    <property type="component" value="Unassembled WGS sequence"/>
</dbReference>
<protein>
    <submittedName>
        <fullName evidence="4">Uncharacterized protein</fullName>
    </submittedName>
</protein>
<comment type="caution">
    <text evidence="4">The sequence shown here is derived from an EMBL/GenBank/DDBJ whole genome shotgun (WGS) entry which is preliminary data.</text>
</comment>
<feature type="domain" description="Tape measure protein N-terminal" evidence="3">
    <location>
        <begin position="91"/>
        <end position="281"/>
    </location>
</feature>
<dbReference type="InterPro" id="IPR006431">
    <property type="entry name" value="Phage_tape_meas_C"/>
</dbReference>
<name>U1I7S8_9PAST</name>
<proteinExistence type="predicted"/>
<dbReference type="InterPro" id="IPR013491">
    <property type="entry name" value="Tape_meas_N"/>
</dbReference>
<evidence type="ECO:0000259" key="2">
    <source>
        <dbReference type="Pfam" id="PF09718"/>
    </source>
</evidence>
<dbReference type="PATRIC" id="fig|1195244.3.peg.139"/>
<dbReference type="AlphaFoldDB" id="U1I7S8"/>
<feature type="coiled-coil region" evidence="1">
    <location>
        <begin position="474"/>
        <end position="537"/>
    </location>
</feature>
<dbReference type="NCBIfam" id="TIGR02675">
    <property type="entry name" value="tape_meas_nterm"/>
    <property type="match status" value="1"/>
</dbReference>
<dbReference type="NCBIfam" id="TIGR01541">
    <property type="entry name" value="tape_meas_lam_C"/>
    <property type="match status" value="1"/>
</dbReference>
<evidence type="ECO:0000313" key="4">
    <source>
        <dbReference type="EMBL" id="ERF79480.1"/>
    </source>
</evidence>